<accession>A0A1Y5HY27</accession>
<dbReference type="EMBL" id="MABE01000267">
    <property type="protein sequence ID" value="OUS40703.1"/>
    <property type="molecule type" value="Genomic_DNA"/>
</dbReference>
<name>A0A1Y5HY27_OLEAN</name>
<sequence length="302" mass="34196">MINKITTVTTQDGRNIKVSAWIAPQAKAYLHICHGMAEHIERYKEFAHAMVAQGFNVFFHNHRGHGDNEILGHYANQDGWEKTIQDIKDVQNQLVEDKALPLFLFAHSMGSFIAQGFALRHGKNLAGLILSGTNYQNPSMYYAGRLVAKIENFRLGLGTPSQTMDKLSFASFNSHFKPNRTESDWLSRDPEQVDRYIRDPLCGFACSGETWQQLLSGLIEISKNKNLRKIPSELPIYIFGGDEDPVGRMGKGIPALAEKLRQTGHDKVTIKLYKGGRHEMLNETCKEQVYSDISNWITEQIK</sequence>
<evidence type="ECO:0000313" key="2">
    <source>
        <dbReference type="EMBL" id="OUS40703.1"/>
    </source>
</evidence>
<dbReference type="InterPro" id="IPR022742">
    <property type="entry name" value="Hydrolase_4"/>
</dbReference>
<evidence type="ECO:0000313" key="3">
    <source>
        <dbReference type="Proteomes" id="UP000227088"/>
    </source>
</evidence>
<dbReference type="Proteomes" id="UP000227088">
    <property type="component" value="Unassembled WGS sequence"/>
</dbReference>
<reference evidence="3" key="1">
    <citation type="journal article" date="2017" name="Proc. Natl. Acad. Sci. U.S.A.">
        <title>Simulation of Deepwater Horizon oil plume reveals substrate specialization within a complex community of hydrocarbon degraders.</title>
        <authorList>
            <person name="Hu P."/>
            <person name="Dubinsky E.A."/>
            <person name="Probst A.J."/>
            <person name="Wang J."/>
            <person name="Sieber C.M.K."/>
            <person name="Tom L.M."/>
            <person name="Gardinali P."/>
            <person name="Banfield J.F."/>
            <person name="Atlas R.M."/>
            <person name="Andersen G.L."/>
        </authorList>
    </citation>
    <scope>NUCLEOTIDE SEQUENCE [LARGE SCALE GENOMIC DNA]</scope>
</reference>
<proteinExistence type="predicted"/>
<gene>
    <name evidence="2" type="ORF">A9R00_04610</name>
</gene>
<dbReference type="GO" id="GO:0016787">
    <property type="term" value="F:hydrolase activity"/>
    <property type="evidence" value="ECO:0007669"/>
    <property type="project" value="UniProtKB-KW"/>
</dbReference>
<dbReference type="InterPro" id="IPR051044">
    <property type="entry name" value="MAG_DAG_Lipase"/>
</dbReference>
<comment type="caution">
    <text evidence="2">The sequence shown here is derived from an EMBL/GenBank/DDBJ whole genome shotgun (WGS) entry which is preliminary data.</text>
</comment>
<dbReference type="PANTHER" id="PTHR11614">
    <property type="entry name" value="PHOSPHOLIPASE-RELATED"/>
    <property type="match status" value="1"/>
</dbReference>
<dbReference type="Gene3D" id="3.40.50.1820">
    <property type="entry name" value="alpha/beta hydrolase"/>
    <property type="match status" value="1"/>
</dbReference>
<organism evidence="2 3">
    <name type="scientific">Oleispira antarctica</name>
    <dbReference type="NCBI Taxonomy" id="188908"/>
    <lineage>
        <taxon>Bacteria</taxon>
        <taxon>Pseudomonadati</taxon>
        <taxon>Pseudomonadota</taxon>
        <taxon>Gammaproteobacteria</taxon>
        <taxon>Oceanospirillales</taxon>
        <taxon>Oceanospirillaceae</taxon>
        <taxon>Oleispira</taxon>
    </lineage>
</organism>
<dbReference type="InterPro" id="IPR029058">
    <property type="entry name" value="AB_hydrolase_fold"/>
</dbReference>
<dbReference type="Pfam" id="PF12146">
    <property type="entry name" value="Hydrolase_4"/>
    <property type="match status" value="1"/>
</dbReference>
<keyword evidence="2" id="KW-0378">Hydrolase</keyword>
<protein>
    <submittedName>
        <fullName evidence="2">Alpha/beta hydrolase</fullName>
    </submittedName>
</protein>
<dbReference type="SUPFAM" id="SSF53474">
    <property type="entry name" value="alpha/beta-Hydrolases"/>
    <property type="match status" value="1"/>
</dbReference>
<dbReference type="AlphaFoldDB" id="A0A1Y5HY27"/>
<feature type="domain" description="Serine aminopeptidase S33" evidence="1">
    <location>
        <begin position="25"/>
        <end position="284"/>
    </location>
</feature>
<evidence type="ECO:0000259" key="1">
    <source>
        <dbReference type="Pfam" id="PF12146"/>
    </source>
</evidence>